<organism evidence="4 5">
    <name type="scientific">Gelidibacter salicanalis</name>
    <dbReference type="NCBI Taxonomy" id="291193"/>
    <lineage>
        <taxon>Bacteria</taxon>
        <taxon>Pseudomonadati</taxon>
        <taxon>Bacteroidota</taxon>
        <taxon>Flavobacteriia</taxon>
        <taxon>Flavobacteriales</taxon>
        <taxon>Flavobacteriaceae</taxon>
        <taxon>Gelidibacter</taxon>
    </lineage>
</organism>
<name>A0A5C7AIQ3_9FLAO</name>
<feature type="signal peptide" evidence="3">
    <location>
        <begin position="1"/>
        <end position="20"/>
    </location>
</feature>
<feature type="compositionally biased region" description="Basic and acidic residues" evidence="2">
    <location>
        <begin position="68"/>
        <end position="88"/>
    </location>
</feature>
<evidence type="ECO:0000256" key="1">
    <source>
        <dbReference type="SAM" id="Coils"/>
    </source>
</evidence>
<protein>
    <submittedName>
        <fullName evidence="4">Uncharacterized protein</fullName>
    </submittedName>
</protein>
<gene>
    <name evidence="4" type="ORF">ES711_11440</name>
</gene>
<feature type="coiled-coil region" evidence="1">
    <location>
        <begin position="105"/>
        <end position="173"/>
    </location>
</feature>
<comment type="caution">
    <text evidence="4">The sequence shown here is derived from an EMBL/GenBank/DDBJ whole genome shotgun (WGS) entry which is preliminary data.</text>
</comment>
<dbReference type="Proteomes" id="UP000321734">
    <property type="component" value="Unassembled WGS sequence"/>
</dbReference>
<proteinExistence type="predicted"/>
<keyword evidence="3" id="KW-0732">Signal</keyword>
<sequence length="175" mass="20091">MKKAFLVGLSLFIFNTYSIAQGQGKGHQKEKFEKVQNQGKHKGENAKSNAHKNSEQSHNGAQGHAYGKNKEGLEGKEFGQQRAYDAKRTAQARKMYADQIIKGHVAKIRDNEERLKVAKERVEKQRKDGQISAKIEKEKMEKIKQAEDKIKKMKDLVEKNKKEVKDLEKQLDKLD</sequence>
<dbReference type="EMBL" id="VORX01000005">
    <property type="protein sequence ID" value="TXE07373.1"/>
    <property type="molecule type" value="Genomic_DNA"/>
</dbReference>
<feature type="chain" id="PRO_5022997281" evidence="3">
    <location>
        <begin position="21"/>
        <end position="175"/>
    </location>
</feature>
<keyword evidence="1" id="KW-0175">Coiled coil</keyword>
<dbReference type="OrthoDB" id="1454820at2"/>
<evidence type="ECO:0000256" key="3">
    <source>
        <dbReference type="SAM" id="SignalP"/>
    </source>
</evidence>
<feature type="region of interest" description="Disordered" evidence="2">
    <location>
        <begin position="23"/>
        <end position="91"/>
    </location>
</feature>
<evidence type="ECO:0000313" key="5">
    <source>
        <dbReference type="Proteomes" id="UP000321734"/>
    </source>
</evidence>
<dbReference type="RefSeq" id="WP_146893446.1">
    <property type="nucleotide sequence ID" value="NZ_VORX01000005.1"/>
</dbReference>
<accession>A0A5C7AIQ3</accession>
<keyword evidence="5" id="KW-1185">Reference proteome</keyword>
<dbReference type="AlphaFoldDB" id="A0A5C7AIQ3"/>
<evidence type="ECO:0000313" key="4">
    <source>
        <dbReference type="EMBL" id="TXE07373.1"/>
    </source>
</evidence>
<evidence type="ECO:0000256" key="2">
    <source>
        <dbReference type="SAM" id="MobiDB-lite"/>
    </source>
</evidence>
<reference evidence="4 5" key="1">
    <citation type="submission" date="2019-08" db="EMBL/GenBank/DDBJ databases">
        <title>Genome sequence of Gelidibacter salicanalis IC162T.</title>
        <authorList>
            <person name="Bowman J.P."/>
        </authorList>
    </citation>
    <scope>NUCLEOTIDE SEQUENCE [LARGE SCALE GENOMIC DNA]</scope>
    <source>
        <strain evidence="4 5">IC162</strain>
    </source>
</reference>